<evidence type="ECO:0000256" key="5">
    <source>
        <dbReference type="ARBA" id="ARBA00022989"/>
    </source>
</evidence>
<proteinExistence type="inferred from homology"/>
<keyword evidence="4 12" id="KW-0812">Transmembrane</keyword>
<accession>W0DKL5</accession>
<evidence type="ECO:0000256" key="10">
    <source>
        <dbReference type="ARBA" id="ARBA00035120"/>
    </source>
</evidence>
<dbReference type="OrthoDB" id="9806299at2"/>
<evidence type="ECO:0000256" key="12">
    <source>
        <dbReference type="HAMAP-Rule" id="MF_00454"/>
    </source>
</evidence>
<keyword evidence="2 12" id="KW-1003">Cell membrane</keyword>
<comment type="activity regulation">
    <text evidence="12">Na(+) is not transported, but it plays an essential structural role and its presence is essential for fluoride channel function.</text>
</comment>
<organism evidence="13 14">
    <name type="scientific">Thioalkalivibrio paradoxus ARh 1</name>
    <dbReference type="NCBI Taxonomy" id="713585"/>
    <lineage>
        <taxon>Bacteria</taxon>
        <taxon>Pseudomonadati</taxon>
        <taxon>Pseudomonadota</taxon>
        <taxon>Gammaproteobacteria</taxon>
        <taxon>Chromatiales</taxon>
        <taxon>Ectothiorhodospiraceae</taxon>
        <taxon>Thioalkalivibrio</taxon>
    </lineage>
</organism>
<dbReference type="KEGG" id="tti:THITH_05255"/>
<dbReference type="GO" id="GO:0046872">
    <property type="term" value="F:metal ion binding"/>
    <property type="evidence" value="ECO:0007669"/>
    <property type="project" value="UniProtKB-KW"/>
</dbReference>
<evidence type="ECO:0000256" key="6">
    <source>
        <dbReference type="ARBA" id="ARBA00023053"/>
    </source>
</evidence>
<evidence type="ECO:0000256" key="9">
    <source>
        <dbReference type="ARBA" id="ARBA00023303"/>
    </source>
</evidence>
<evidence type="ECO:0000256" key="7">
    <source>
        <dbReference type="ARBA" id="ARBA00023065"/>
    </source>
</evidence>
<feature type="transmembrane region" description="Helical" evidence="12">
    <location>
        <begin position="40"/>
        <end position="63"/>
    </location>
</feature>
<reference evidence="13 14" key="1">
    <citation type="submission" date="2013-12" db="EMBL/GenBank/DDBJ databases">
        <authorList>
            <consortium name="DOE Joint Genome Institute"/>
            <person name="Muyzer G."/>
            <person name="Huntemann M."/>
            <person name="Han J."/>
            <person name="Chen A."/>
            <person name="Kyrpides N."/>
            <person name="Mavromatis K."/>
            <person name="Markowitz V."/>
            <person name="Palaniappan K."/>
            <person name="Ivanova N."/>
            <person name="Schaumberg A."/>
            <person name="Pati A."/>
            <person name="Liolios K."/>
            <person name="Nordberg H.P."/>
            <person name="Cantor M.N."/>
            <person name="Hua S.X."/>
            <person name="Woyke T."/>
        </authorList>
    </citation>
    <scope>NUCLEOTIDE SEQUENCE [LARGE SCALE GENOMIC DNA]</scope>
    <source>
        <strain evidence="13 14">ARh 1</strain>
    </source>
</reference>
<evidence type="ECO:0000256" key="3">
    <source>
        <dbReference type="ARBA" id="ARBA00022519"/>
    </source>
</evidence>
<dbReference type="Pfam" id="PF02537">
    <property type="entry name" value="CRCB"/>
    <property type="match status" value="1"/>
</dbReference>
<dbReference type="Proteomes" id="UP000005289">
    <property type="component" value="Chromosome"/>
</dbReference>
<evidence type="ECO:0000313" key="14">
    <source>
        <dbReference type="Proteomes" id="UP000005289"/>
    </source>
</evidence>
<dbReference type="STRING" id="713585.THITH_05255"/>
<dbReference type="PANTHER" id="PTHR28259:SF1">
    <property type="entry name" value="FLUORIDE EXPORT PROTEIN 1-RELATED"/>
    <property type="match status" value="1"/>
</dbReference>
<dbReference type="GO" id="GO:0062054">
    <property type="term" value="F:fluoride channel activity"/>
    <property type="evidence" value="ECO:0007669"/>
    <property type="project" value="UniProtKB-UniRule"/>
</dbReference>
<feature type="transmembrane region" description="Helical" evidence="12">
    <location>
        <begin position="111"/>
        <end position="133"/>
    </location>
</feature>
<evidence type="ECO:0000256" key="8">
    <source>
        <dbReference type="ARBA" id="ARBA00023136"/>
    </source>
</evidence>
<sequence length="140" mass="14396">MAGPSAGDRMKVYLAIAAGTALGGTTRYLVALAFVQGLGLAHPLATAFVNVTGSFLIGLFATLTDPDGRLFVGGTARQAVMTGFLGGYTTFSLLSLETLELVEAGTPTAATLYVLGSLAASLVAVWLGHILAVRINRLPR</sequence>
<keyword evidence="7 12" id="KW-0406">Ion transport</keyword>
<evidence type="ECO:0000256" key="2">
    <source>
        <dbReference type="ARBA" id="ARBA00022475"/>
    </source>
</evidence>
<keyword evidence="12" id="KW-0479">Metal-binding</keyword>
<dbReference type="AlphaFoldDB" id="W0DKL5"/>
<keyword evidence="3" id="KW-0997">Cell inner membrane</keyword>
<feature type="binding site" evidence="12">
    <location>
        <position position="89"/>
    </location>
    <ligand>
        <name>Na(+)</name>
        <dbReference type="ChEBI" id="CHEBI:29101"/>
        <note>structural</note>
    </ligand>
</feature>
<feature type="binding site" evidence="12">
    <location>
        <position position="86"/>
    </location>
    <ligand>
        <name>Na(+)</name>
        <dbReference type="ChEBI" id="CHEBI:29101"/>
        <note>structural</note>
    </ligand>
</feature>
<dbReference type="EMBL" id="CP007029">
    <property type="protein sequence ID" value="AHE97762.1"/>
    <property type="molecule type" value="Genomic_DNA"/>
</dbReference>
<evidence type="ECO:0000313" key="13">
    <source>
        <dbReference type="EMBL" id="AHE97762.1"/>
    </source>
</evidence>
<protein>
    <recommendedName>
        <fullName evidence="12">Fluoride-specific ion channel FluC</fullName>
    </recommendedName>
</protein>
<keyword evidence="5 12" id="KW-1133">Transmembrane helix</keyword>
<evidence type="ECO:0000256" key="11">
    <source>
        <dbReference type="ARBA" id="ARBA00035585"/>
    </source>
</evidence>
<keyword evidence="14" id="KW-1185">Reference proteome</keyword>
<dbReference type="PANTHER" id="PTHR28259">
    <property type="entry name" value="FLUORIDE EXPORT PROTEIN 1-RELATED"/>
    <property type="match status" value="1"/>
</dbReference>
<gene>
    <name evidence="12" type="primary">fluC</name>
    <name evidence="12" type="synonym">crcB</name>
    <name evidence="13" type="ORF">THITH_05255</name>
</gene>
<dbReference type="HAMAP" id="MF_00454">
    <property type="entry name" value="FluC"/>
    <property type="match status" value="1"/>
</dbReference>
<evidence type="ECO:0000256" key="4">
    <source>
        <dbReference type="ARBA" id="ARBA00022692"/>
    </source>
</evidence>
<comment type="catalytic activity">
    <reaction evidence="11">
        <text>fluoride(in) = fluoride(out)</text>
        <dbReference type="Rhea" id="RHEA:76159"/>
        <dbReference type="ChEBI" id="CHEBI:17051"/>
    </reaction>
    <physiologicalReaction direction="left-to-right" evidence="11">
        <dbReference type="Rhea" id="RHEA:76160"/>
    </physiologicalReaction>
</comment>
<comment type="function">
    <text evidence="12">Fluoride-specific ion channel. Important for reducing fluoride concentration in the cell, thus reducing its toxicity.</text>
</comment>
<feature type="transmembrane region" description="Helical" evidence="12">
    <location>
        <begin position="12"/>
        <end position="34"/>
    </location>
</feature>
<name>W0DKL5_9GAMM</name>
<keyword evidence="12" id="KW-0813">Transport</keyword>
<dbReference type="GO" id="GO:0005886">
    <property type="term" value="C:plasma membrane"/>
    <property type="evidence" value="ECO:0007669"/>
    <property type="project" value="UniProtKB-SubCell"/>
</dbReference>
<keyword evidence="8 12" id="KW-0472">Membrane</keyword>
<comment type="subcellular location">
    <subcellularLocation>
        <location evidence="1 12">Cell membrane</location>
        <topology evidence="1 12">Multi-pass membrane protein</topology>
    </subcellularLocation>
</comment>
<dbReference type="GO" id="GO:0140114">
    <property type="term" value="P:cellular detoxification of fluoride"/>
    <property type="evidence" value="ECO:0007669"/>
    <property type="project" value="UniProtKB-UniRule"/>
</dbReference>
<keyword evidence="9 12" id="KW-0407">Ion channel</keyword>
<dbReference type="HOGENOM" id="CLU_114342_3_0_6"/>
<dbReference type="NCBIfam" id="NF010802">
    <property type="entry name" value="PRK14206.1"/>
    <property type="match status" value="1"/>
</dbReference>
<comment type="similarity">
    <text evidence="10 12">Belongs to the fluoride channel Fluc/FEX (TC 1.A.43) family.</text>
</comment>
<keyword evidence="6 12" id="KW-0915">Sodium</keyword>
<dbReference type="InterPro" id="IPR003691">
    <property type="entry name" value="FluC"/>
</dbReference>
<feature type="transmembrane region" description="Helical" evidence="12">
    <location>
        <begin position="70"/>
        <end position="91"/>
    </location>
</feature>
<evidence type="ECO:0000256" key="1">
    <source>
        <dbReference type="ARBA" id="ARBA00004651"/>
    </source>
</evidence>